<proteinExistence type="predicted"/>
<dbReference type="Proteomes" id="UP001143480">
    <property type="component" value="Unassembled WGS sequence"/>
</dbReference>
<sequence>MTSRILVPFQGEGTGVGPLTWAQHSMWQTMQESGRSMNIGGALPLPPGTPLEAMTRTLQYLVSRHPALRTRLEFGGDGPPRQVVADAGEAVVEVVDVPAAGDAGAAAEELRRRYLDDKFDYAVEWPVRMAVVRCGPELTHVVLVYCHLAVDSFGIDELVRDLAHLDGPASPRDSLTPLAIAAGEQTPGGVRKSRKSLRYWEQQLLSLPAPQPGASGDAREPRFWELTLRSPAIHRALRTVAHRTGFDSTFVALAAYTVARGRLAGGGPVAAQLVVNNRFRPGYADAVGLLVQNGLCVIDAADEPFDELVRRAWNAATNAFAHGYYDPAGLAELLHRLPRDIAYLVNDRRGGTAAGATIPTADEVKAAVALTTSQWTRKIDRLTYTMIVNIDAAADGTDAVDVAVTADTHRIGPAGIEAFGRELEAVLVAAASEGEPNRAQ</sequence>
<organism evidence="2 3">
    <name type="scientific">Dactylosporangium matsuzakiense</name>
    <dbReference type="NCBI Taxonomy" id="53360"/>
    <lineage>
        <taxon>Bacteria</taxon>
        <taxon>Bacillati</taxon>
        <taxon>Actinomycetota</taxon>
        <taxon>Actinomycetes</taxon>
        <taxon>Micromonosporales</taxon>
        <taxon>Micromonosporaceae</taxon>
        <taxon>Dactylosporangium</taxon>
    </lineage>
</organism>
<comment type="caution">
    <text evidence="2">The sequence shown here is derived from an EMBL/GenBank/DDBJ whole genome shotgun (WGS) entry which is preliminary data.</text>
</comment>
<dbReference type="GO" id="GO:0009239">
    <property type="term" value="P:enterobactin biosynthetic process"/>
    <property type="evidence" value="ECO:0007669"/>
    <property type="project" value="TreeGrafter"/>
</dbReference>
<dbReference type="PANTHER" id="PTHR45527">
    <property type="entry name" value="NONRIBOSOMAL PEPTIDE SYNTHETASE"/>
    <property type="match status" value="1"/>
</dbReference>
<gene>
    <name evidence="2" type="ORF">GCM10017581_039730</name>
</gene>
<evidence type="ECO:0000313" key="3">
    <source>
        <dbReference type="Proteomes" id="UP001143480"/>
    </source>
</evidence>
<dbReference type="GO" id="GO:0008610">
    <property type="term" value="P:lipid biosynthetic process"/>
    <property type="evidence" value="ECO:0007669"/>
    <property type="project" value="UniProtKB-ARBA"/>
</dbReference>
<dbReference type="SUPFAM" id="SSF52777">
    <property type="entry name" value="CoA-dependent acyltransferases"/>
    <property type="match status" value="2"/>
</dbReference>
<protein>
    <recommendedName>
        <fullName evidence="1">Condensation domain-containing protein</fullName>
    </recommendedName>
</protein>
<feature type="domain" description="Condensation" evidence="1">
    <location>
        <begin position="17"/>
        <end position="330"/>
    </location>
</feature>
<evidence type="ECO:0000313" key="2">
    <source>
        <dbReference type="EMBL" id="GLL02231.1"/>
    </source>
</evidence>
<dbReference type="Pfam" id="PF00668">
    <property type="entry name" value="Condensation"/>
    <property type="match status" value="1"/>
</dbReference>
<dbReference type="Gene3D" id="3.30.559.30">
    <property type="entry name" value="Nonribosomal peptide synthetase, condensation domain"/>
    <property type="match status" value="1"/>
</dbReference>
<dbReference type="InterPro" id="IPR023213">
    <property type="entry name" value="CAT-like_dom_sf"/>
</dbReference>
<dbReference type="GO" id="GO:0031177">
    <property type="term" value="F:phosphopantetheine binding"/>
    <property type="evidence" value="ECO:0007669"/>
    <property type="project" value="TreeGrafter"/>
</dbReference>
<dbReference type="GO" id="GO:0005829">
    <property type="term" value="C:cytosol"/>
    <property type="evidence" value="ECO:0007669"/>
    <property type="project" value="TreeGrafter"/>
</dbReference>
<dbReference type="Gene3D" id="3.30.559.10">
    <property type="entry name" value="Chloramphenicol acetyltransferase-like domain"/>
    <property type="match status" value="1"/>
</dbReference>
<accession>A0A9W6NMI1</accession>
<keyword evidence="3" id="KW-1185">Reference proteome</keyword>
<dbReference type="GO" id="GO:0047527">
    <property type="term" value="F:2,3-dihydroxybenzoate-serine ligase activity"/>
    <property type="evidence" value="ECO:0007669"/>
    <property type="project" value="TreeGrafter"/>
</dbReference>
<evidence type="ECO:0000259" key="1">
    <source>
        <dbReference type="Pfam" id="PF00668"/>
    </source>
</evidence>
<dbReference type="AlphaFoldDB" id="A0A9W6NMI1"/>
<dbReference type="PANTHER" id="PTHR45527:SF1">
    <property type="entry name" value="FATTY ACID SYNTHASE"/>
    <property type="match status" value="1"/>
</dbReference>
<dbReference type="RefSeq" id="WP_271189315.1">
    <property type="nucleotide sequence ID" value="NZ_BSFP01000022.1"/>
</dbReference>
<name>A0A9W6NMI1_9ACTN</name>
<dbReference type="GO" id="GO:0043041">
    <property type="term" value="P:amino acid activation for nonribosomal peptide biosynthetic process"/>
    <property type="evidence" value="ECO:0007669"/>
    <property type="project" value="TreeGrafter"/>
</dbReference>
<reference evidence="2" key="1">
    <citation type="journal article" date="2014" name="Int. J. Syst. Evol. Microbiol.">
        <title>Complete genome sequence of Corynebacterium casei LMG S-19264T (=DSM 44701T), isolated from a smear-ripened cheese.</title>
        <authorList>
            <consortium name="US DOE Joint Genome Institute (JGI-PGF)"/>
            <person name="Walter F."/>
            <person name="Albersmeier A."/>
            <person name="Kalinowski J."/>
            <person name="Ruckert C."/>
        </authorList>
    </citation>
    <scope>NUCLEOTIDE SEQUENCE</scope>
    <source>
        <strain evidence="2">VKM Ac-1321</strain>
    </source>
</reference>
<dbReference type="EMBL" id="BSFP01000022">
    <property type="protein sequence ID" value="GLL02231.1"/>
    <property type="molecule type" value="Genomic_DNA"/>
</dbReference>
<dbReference type="GO" id="GO:0009366">
    <property type="term" value="C:enterobactin synthetase complex"/>
    <property type="evidence" value="ECO:0007669"/>
    <property type="project" value="TreeGrafter"/>
</dbReference>
<dbReference type="InterPro" id="IPR001242">
    <property type="entry name" value="Condensation_dom"/>
</dbReference>
<reference evidence="2" key="2">
    <citation type="submission" date="2023-01" db="EMBL/GenBank/DDBJ databases">
        <authorList>
            <person name="Sun Q."/>
            <person name="Evtushenko L."/>
        </authorList>
    </citation>
    <scope>NUCLEOTIDE SEQUENCE</scope>
    <source>
        <strain evidence="2">VKM Ac-1321</strain>
    </source>
</reference>